<sequence>MSISFTCFAISINTIVTFLLKPFDTGAGCDERKKINNIHRKAATHKKTVYLFRCFKKYQLLLISINPFCNYHISLLQYILN</sequence>
<keyword evidence="2" id="KW-1185">Reference proteome</keyword>
<protein>
    <submittedName>
        <fullName evidence="1">Uncharacterized protein</fullName>
    </submittedName>
</protein>
<evidence type="ECO:0000313" key="1">
    <source>
        <dbReference type="EMBL" id="GBF33815.1"/>
    </source>
</evidence>
<dbReference type="AlphaFoldDB" id="A0A2L2XC61"/>
<organism evidence="1 2">
    <name type="scientific">Desulfocucumis palustris</name>
    <dbReference type="NCBI Taxonomy" id="1898651"/>
    <lineage>
        <taxon>Bacteria</taxon>
        <taxon>Bacillati</taxon>
        <taxon>Bacillota</taxon>
        <taxon>Clostridia</taxon>
        <taxon>Eubacteriales</taxon>
        <taxon>Desulfocucumaceae</taxon>
        <taxon>Desulfocucumis</taxon>
    </lineage>
</organism>
<name>A0A2L2XC61_9FIRM</name>
<dbReference type="EMBL" id="BFAV01000121">
    <property type="protein sequence ID" value="GBF33815.1"/>
    <property type="molecule type" value="Genomic_DNA"/>
</dbReference>
<gene>
    <name evidence="1" type="ORF">DCCM_2926</name>
</gene>
<evidence type="ECO:0000313" key="2">
    <source>
        <dbReference type="Proteomes" id="UP000239549"/>
    </source>
</evidence>
<dbReference type="Proteomes" id="UP000239549">
    <property type="component" value="Unassembled WGS sequence"/>
</dbReference>
<comment type="caution">
    <text evidence="1">The sequence shown here is derived from an EMBL/GenBank/DDBJ whole genome shotgun (WGS) entry which is preliminary data.</text>
</comment>
<accession>A0A2L2XC61</accession>
<proteinExistence type="predicted"/>
<reference evidence="2" key="1">
    <citation type="submission" date="2018-02" db="EMBL/GenBank/DDBJ databases">
        <title>Genome sequence of Desulfocucumis palustris strain NAW-5.</title>
        <authorList>
            <person name="Watanabe M."/>
            <person name="Kojima H."/>
            <person name="Fukui M."/>
        </authorList>
    </citation>
    <scope>NUCLEOTIDE SEQUENCE [LARGE SCALE GENOMIC DNA]</scope>
    <source>
        <strain evidence="2">NAW-5</strain>
    </source>
</reference>